<dbReference type="InterPro" id="IPR000326">
    <property type="entry name" value="PAP2/HPO"/>
</dbReference>
<dbReference type="Proteomes" id="UP000271426">
    <property type="component" value="Chromosome"/>
</dbReference>
<dbReference type="SUPFAM" id="SSF48317">
    <property type="entry name" value="Acid phosphatase/Vanadium-dependent haloperoxidase"/>
    <property type="match status" value="1"/>
</dbReference>
<dbReference type="Pfam" id="PF01569">
    <property type="entry name" value="PAP2"/>
    <property type="match status" value="1"/>
</dbReference>
<keyword evidence="4" id="KW-1185">Reference proteome</keyword>
<evidence type="ECO:0000313" key="3">
    <source>
        <dbReference type="EMBL" id="AZA08292.1"/>
    </source>
</evidence>
<feature type="transmembrane region" description="Helical" evidence="1">
    <location>
        <begin position="200"/>
        <end position="218"/>
    </location>
</feature>
<proteinExistence type="predicted"/>
<keyword evidence="1" id="KW-1133">Transmembrane helix</keyword>
<dbReference type="OrthoDB" id="5289372at2"/>
<dbReference type="SMART" id="SM00014">
    <property type="entry name" value="acidPPc"/>
    <property type="match status" value="1"/>
</dbReference>
<dbReference type="PANTHER" id="PTHR14969">
    <property type="entry name" value="SPHINGOSINE-1-PHOSPHATE PHOSPHOHYDROLASE"/>
    <property type="match status" value="1"/>
</dbReference>
<feature type="transmembrane region" description="Helical" evidence="1">
    <location>
        <begin position="22"/>
        <end position="40"/>
    </location>
</feature>
<sequence>MNAQNPHATHAPSARSYSARRTITHVLLAAVLVAISALVYRNATAGGWLAELDHQLLEHSYNDRSNTLAKWVTWYTNIGTTAFTAPIATVLVAWLAWAKRSWWPIIITALSATCSVLTTTLVKEWLGRPRPEHTFAVAPFEYAPSFPSGHTLNAVVVFGIIAILYASTLGYILAGIYILLMGASRIWLGHHWFTDVLAGWLIGAAWLLVISAIFWPILRNIRATRHTR</sequence>
<gene>
    <name evidence="3" type="ORF">CPPEL_00720</name>
</gene>
<evidence type="ECO:0000313" key="4">
    <source>
        <dbReference type="Proteomes" id="UP000271426"/>
    </source>
</evidence>
<accession>A0A3G6IRT7</accession>
<evidence type="ECO:0000259" key="2">
    <source>
        <dbReference type="SMART" id="SM00014"/>
    </source>
</evidence>
<reference evidence="3 4" key="1">
    <citation type="submission" date="2018-11" db="EMBL/GenBank/DDBJ databases">
        <authorList>
            <person name="Kleinhagauer T."/>
            <person name="Glaeser S.P."/>
            <person name="Spergser J."/>
            <person name="Ruckert C."/>
            <person name="Kaempfer P."/>
            <person name="Busse H.-J."/>
        </authorList>
    </citation>
    <scope>NUCLEOTIDE SEQUENCE [LARGE SCALE GENOMIC DNA]</scope>
    <source>
        <strain evidence="3 4">812CH</strain>
    </source>
</reference>
<dbReference type="PANTHER" id="PTHR14969:SF13">
    <property type="entry name" value="AT30094P"/>
    <property type="match status" value="1"/>
</dbReference>
<evidence type="ECO:0000256" key="1">
    <source>
        <dbReference type="SAM" id="Phobius"/>
    </source>
</evidence>
<dbReference type="CDD" id="cd03392">
    <property type="entry name" value="PAP2_like_2"/>
    <property type="match status" value="1"/>
</dbReference>
<keyword evidence="1" id="KW-0472">Membrane</keyword>
<dbReference type="Gene3D" id="1.20.144.10">
    <property type="entry name" value="Phosphatidic acid phosphatase type 2/haloperoxidase"/>
    <property type="match status" value="2"/>
</dbReference>
<organism evidence="3 4">
    <name type="scientific">Corynebacterium pseudopelargi</name>
    <dbReference type="NCBI Taxonomy" id="2080757"/>
    <lineage>
        <taxon>Bacteria</taxon>
        <taxon>Bacillati</taxon>
        <taxon>Actinomycetota</taxon>
        <taxon>Actinomycetes</taxon>
        <taxon>Mycobacteriales</taxon>
        <taxon>Corynebacteriaceae</taxon>
        <taxon>Corynebacterium</taxon>
    </lineage>
</organism>
<dbReference type="AlphaFoldDB" id="A0A3G6IRT7"/>
<keyword evidence="1" id="KW-0812">Transmembrane</keyword>
<dbReference type="KEGG" id="cpso:CPPEL_00720"/>
<protein>
    <submittedName>
        <fullName evidence="3">PAP2 superfamily protein</fullName>
    </submittedName>
</protein>
<name>A0A3G6IRT7_9CORY</name>
<feature type="transmembrane region" description="Helical" evidence="1">
    <location>
        <begin position="74"/>
        <end position="96"/>
    </location>
</feature>
<dbReference type="EMBL" id="CP033898">
    <property type="protein sequence ID" value="AZA08292.1"/>
    <property type="molecule type" value="Genomic_DNA"/>
</dbReference>
<dbReference type="RefSeq" id="WP_123959218.1">
    <property type="nucleotide sequence ID" value="NZ_CP033898.1"/>
</dbReference>
<dbReference type="InterPro" id="IPR036938">
    <property type="entry name" value="PAP2/HPO_sf"/>
</dbReference>
<feature type="transmembrane region" description="Helical" evidence="1">
    <location>
        <begin position="155"/>
        <end position="180"/>
    </location>
</feature>
<feature type="domain" description="Phosphatidic acid phosphatase type 2/haloperoxidase" evidence="2">
    <location>
        <begin position="104"/>
        <end position="211"/>
    </location>
</feature>